<evidence type="ECO:0000259" key="2">
    <source>
        <dbReference type="Pfam" id="PF05970"/>
    </source>
</evidence>
<reference evidence="3" key="2">
    <citation type="submission" date="2023-07" db="EMBL/GenBank/DDBJ databases">
        <authorList>
            <consortium name="Lawrence Berkeley National Laboratory"/>
            <person name="Haridas S."/>
            <person name="Hensen N."/>
            <person name="Bonometti L."/>
            <person name="Westerberg I."/>
            <person name="Brannstrom I.O."/>
            <person name="Guillou S."/>
            <person name="Cros-Aarteil S."/>
            <person name="Calhoun S."/>
            <person name="Kuo A."/>
            <person name="Mondo S."/>
            <person name="Pangilinan J."/>
            <person name="Riley R."/>
            <person name="LaButti K."/>
            <person name="Andreopoulos B."/>
            <person name="Lipzen A."/>
            <person name="Chen C."/>
            <person name="Yanf M."/>
            <person name="Daum C."/>
            <person name="Ng V."/>
            <person name="Clum A."/>
            <person name="Steindorff A."/>
            <person name="Ohm R."/>
            <person name="Martin F."/>
            <person name="Silar P."/>
            <person name="Natvig D."/>
            <person name="Lalanne C."/>
            <person name="Gautier V."/>
            <person name="Ament-velasquez S.L."/>
            <person name="Kruys A."/>
            <person name="Hutchinson M.I."/>
            <person name="Powell A.J."/>
            <person name="Barry K."/>
            <person name="Miller A.N."/>
            <person name="Grigoriev I.V."/>
            <person name="Debuchy R."/>
            <person name="Gladieux P."/>
            <person name="Thoren M.H."/>
            <person name="Johannesson H."/>
        </authorList>
    </citation>
    <scope>NUCLEOTIDE SEQUENCE</scope>
    <source>
        <strain evidence="3">FGSC 1904</strain>
    </source>
</reference>
<evidence type="ECO:0000313" key="4">
    <source>
        <dbReference type="Proteomes" id="UP001281003"/>
    </source>
</evidence>
<dbReference type="GO" id="GO:0043139">
    <property type="term" value="F:5'-3' DNA helicase activity"/>
    <property type="evidence" value="ECO:0007669"/>
    <property type="project" value="UniProtKB-EC"/>
</dbReference>
<reference evidence="3" key="1">
    <citation type="journal article" date="2023" name="Mol. Phylogenet. Evol.">
        <title>Genome-scale phylogeny and comparative genomics of the fungal order Sordariales.</title>
        <authorList>
            <person name="Hensen N."/>
            <person name="Bonometti L."/>
            <person name="Westerberg I."/>
            <person name="Brannstrom I.O."/>
            <person name="Guillou S."/>
            <person name="Cros-Aarteil S."/>
            <person name="Calhoun S."/>
            <person name="Haridas S."/>
            <person name="Kuo A."/>
            <person name="Mondo S."/>
            <person name="Pangilinan J."/>
            <person name="Riley R."/>
            <person name="LaButti K."/>
            <person name="Andreopoulos B."/>
            <person name="Lipzen A."/>
            <person name="Chen C."/>
            <person name="Yan M."/>
            <person name="Daum C."/>
            <person name="Ng V."/>
            <person name="Clum A."/>
            <person name="Steindorff A."/>
            <person name="Ohm R.A."/>
            <person name="Martin F."/>
            <person name="Silar P."/>
            <person name="Natvig D.O."/>
            <person name="Lalanne C."/>
            <person name="Gautier V."/>
            <person name="Ament-Velasquez S.L."/>
            <person name="Kruys A."/>
            <person name="Hutchinson M.I."/>
            <person name="Powell A.J."/>
            <person name="Barry K."/>
            <person name="Miller A.N."/>
            <person name="Grigoriev I.V."/>
            <person name="Debuchy R."/>
            <person name="Gladieux P."/>
            <person name="Hiltunen Thoren M."/>
            <person name="Johannesson H."/>
        </authorList>
    </citation>
    <scope>NUCLEOTIDE SEQUENCE</scope>
    <source>
        <strain evidence="3">FGSC 1904</strain>
    </source>
</reference>
<comment type="catalytic activity">
    <reaction evidence="1">
        <text>ATP + H2O = ADP + phosphate + H(+)</text>
        <dbReference type="Rhea" id="RHEA:13065"/>
        <dbReference type="ChEBI" id="CHEBI:15377"/>
        <dbReference type="ChEBI" id="CHEBI:15378"/>
        <dbReference type="ChEBI" id="CHEBI:30616"/>
        <dbReference type="ChEBI" id="CHEBI:43474"/>
        <dbReference type="ChEBI" id="CHEBI:456216"/>
        <dbReference type="EC" id="5.6.2.3"/>
    </reaction>
</comment>
<keyword evidence="1" id="KW-0347">Helicase</keyword>
<keyword evidence="4" id="KW-1185">Reference proteome</keyword>
<keyword evidence="1" id="KW-0234">DNA repair</keyword>
<accession>A0AAE0UE31</accession>
<dbReference type="AlphaFoldDB" id="A0AAE0UE31"/>
<dbReference type="GO" id="GO:0005524">
    <property type="term" value="F:ATP binding"/>
    <property type="evidence" value="ECO:0007669"/>
    <property type="project" value="UniProtKB-KW"/>
</dbReference>
<dbReference type="InterPro" id="IPR010285">
    <property type="entry name" value="DNA_helicase_pif1-like_DEAD"/>
</dbReference>
<keyword evidence="1" id="KW-0067">ATP-binding</keyword>
<feature type="domain" description="DNA helicase Pif1-like DEAD-box helicase" evidence="2">
    <location>
        <begin position="2"/>
        <end position="50"/>
    </location>
</feature>
<keyword evidence="1" id="KW-0378">Hydrolase</keyword>
<organism evidence="3 4">
    <name type="scientific">Sordaria brevicollis</name>
    <dbReference type="NCBI Taxonomy" id="83679"/>
    <lineage>
        <taxon>Eukaryota</taxon>
        <taxon>Fungi</taxon>
        <taxon>Dikarya</taxon>
        <taxon>Ascomycota</taxon>
        <taxon>Pezizomycotina</taxon>
        <taxon>Sordariomycetes</taxon>
        <taxon>Sordariomycetidae</taxon>
        <taxon>Sordariales</taxon>
        <taxon>Sordariaceae</taxon>
        <taxon>Sordaria</taxon>
    </lineage>
</organism>
<keyword evidence="1" id="KW-0227">DNA damage</keyword>
<sequence>GKIILYVISSGITALLLNSNKIIHSRFKIPFDVSNPIYYNIKKNINLYKFIK</sequence>
<gene>
    <name evidence="3" type="ORF">B0T20DRAFT_347675</name>
</gene>
<protein>
    <recommendedName>
        <fullName evidence="1">ATP-dependent DNA helicase</fullName>
        <ecNumber evidence="1">5.6.2.3</ecNumber>
    </recommendedName>
</protein>
<dbReference type="EMBL" id="JAUTDP010000003">
    <property type="protein sequence ID" value="KAK3400821.1"/>
    <property type="molecule type" value="Genomic_DNA"/>
</dbReference>
<keyword evidence="1" id="KW-0547">Nucleotide-binding</keyword>
<dbReference type="GO" id="GO:0006281">
    <property type="term" value="P:DNA repair"/>
    <property type="evidence" value="ECO:0007669"/>
    <property type="project" value="UniProtKB-KW"/>
</dbReference>
<evidence type="ECO:0000256" key="1">
    <source>
        <dbReference type="RuleBase" id="RU363044"/>
    </source>
</evidence>
<dbReference type="GO" id="GO:0016787">
    <property type="term" value="F:hydrolase activity"/>
    <property type="evidence" value="ECO:0007669"/>
    <property type="project" value="UniProtKB-KW"/>
</dbReference>
<comment type="cofactor">
    <cofactor evidence="1">
        <name>Mg(2+)</name>
        <dbReference type="ChEBI" id="CHEBI:18420"/>
    </cofactor>
</comment>
<proteinExistence type="inferred from homology"/>
<dbReference type="GO" id="GO:0006310">
    <property type="term" value="P:DNA recombination"/>
    <property type="evidence" value="ECO:0007669"/>
    <property type="project" value="UniProtKB-KW"/>
</dbReference>
<dbReference type="GO" id="GO:0000723">
    <property type="term" value="P:telomere maintenance"/>
    <property type="evidence" value="ECO:0007669"/>
    <property type="project" value="InterPro"/>
</dbReference>
<dbReference type="Pfam" id="PF05970">
    <property type="entry name" value="PIF1"/>
    <property type="match status" value="1"/>
</dbReference>
<evidence type="ECO:0000313" key="3">
    <source>
        <dbReference type="EMBL" id="KAK3400821.1"/>
    </source>
</evidence>
<feature type="non-terminal residue" evidence="3">
    <location>
        <position position="1"/>
    </location>
</feature>
<keyword evidence="1" id="KW-0233">DNA recombination</keyword>
<dbReference type="EC" id="5.6.2.3" evidence="1"/>
<name>A0AAE0UE31_SORBR</name>
<dbReference type="Proteomes" id="UP001281003">
    <property type="component" value="Unassembled WGS sequence"/>
</dbReference>
<comment type="caution">
    <text evidence="3">The sequence shown here is derived from an EMBL/GenBank/DDBJ whole genome shotgun (WGS) entry which is preliminary data.</text>
</comment>
<comment type="similarity">
    <text evidence="1">Belongs to the helicase family.</text>
</comment>